<name>A0A9J6B178_SOLCO</name>
<evidence type="ECO:0000313" key="1">
    <source>
        <dbReference type="EMBL" id="KAG5630448.1"/>
    </source>
</evidence>
<dbReference type="Proteomes" id="UP000824120">
    <property type="component" value="Chromosome 1"/>
</dbReference>
<keyword evidence="2" id="KW-1185">Reference proteome</keyword>
<protein>
    <submittedName>
        <fullName evidence="1">Uncharacterized protein</fullName>
    </submittedName>
</protein>
<reference evidence="1 2" key="1">
    <citation type="submission" date="2020-09" db="EMBL/GenBank/DDBJ databases">
        <title>De no assembly of potato wild relative species, Solanum commersonii.</title>
        <authorList>
            <person name="Cho K."/>
        </authorList>
    </citation>
    <scope>NUCLEOTIDE SEQUENCE [LARGE SCALE GENOMIC DNA]</scope>
    <source>
        <strain evidence="1">LZ3.2</strain>
        <tissue evidence="1">Leaf</tissue>
    </source>
</reference>
<dbReference type="EMBL" id="JACXVP010000001">
    <property type="protein sequence ID" value="KAG5630448.1"/>
    <property type="molecule type" value="Genomic_DNA"/>
</dbReference>
<organism evidence="1 2">
    <name type="scientific">Solanum commersonii</name>
    <name type="common">Commerson's wild potato</name>
    <name type="synonym">Commerson's nightshade</name>
    <dbReference type="NCBI Taxonomy" id="4109"/>
    <lineage>
        <taxon>Eukaryota</taxon>
        <taxon>Viridiplantae</taxon>
        <taxon>Streptophyta</taxon>
        <taxon>Embryophyta</taxon>
        <taxon>Tracheophyta</taxon>
        <taxon>Spermatophyta</taxon>
        <taxon>Magnoliopsida</taxon>
        <taxon>eudicotyledons</taxon>
        <taxon>Gunneridae</taxon>
        <taxon>Pentapetalae</taxon>
        <taxon>asterids</taxon>
        <taxon>lamiids</taxon>
        <taxon>Solanales</taxon>
        <taxon>Solanaceae</taxon>
        <taxon>Solanoideae</taxon>
        <taxon>Solaneae</taxon>
        <taxon>Solanum</taxon>
    </lineage>
</organism>
<comment type="caution">
    <text evidence="1">The sequence shown here is derived from an EMBL/GenBank/DDBJ whole genome shotgun (WGS) entry which is preliminary data.</text>
</comment>
<dbReference type="AlphaFoldDB" id="A0A9J6B178"/>
<gene>
    <name evidence="1" type="ORF">H5410_002165</name>
</gene>
<sequence>MVKFGDFKPIDVNESLSLPTLCDVVSVGEGSTNEDGDQVNHLDDWSWTLMTHCERQKASSHKESTKLNARGKDELGHTTTKSISRHSQNYRRRDLNCDLLPSLNLEKDALSVVLSKAASVEEASSVVCLKTRICKRRGIKCGSSSKP</sequence>
<accession>A0A9J6B178</accession>
<proteinExistence type="predicted"/>
<evidence type="ECO:0000313" key="2">
    <source>
        <dbReference type="Proteomes" id="UP000824120"/>
    </source>
</evidence>